<proteinExistence type="inferred from homology"/>
<evidence type="ECO:0000313" key="3">
    <source>
        <dbReference type="EMBL" id="NQE37124.1"/>
    </source>
</evidence>
<gene>
    <name evidence="3" type="primary">rfbE_4</name>
    <name evidence="3" type="ORF">E5S67_04892</name>
</gene>
<dbReference type="Pfam" id="PF01370">
    <property type="entry name" value="Epimerase"/>
    <property type="match status" value="1"/>
</dbReference>
<evidence type="ECO:0000313" key="4">
    <source>
        <dbReference type="Proteomes" id="UP000702425"/>
    </source>
</evidence>
<dbReference type="EMBL" id="SRRZ01000114">
    <property type="protein sequence ID" value="NQE37124.1"/>
    <property type="molecule type" value="Genomic_DNA"/>
</dbReference>
<dbReference type="Proteomes" id="UP000702425">
    <property type="component" value="Unassembled WGS sequence"/>
</dbReference>
<dbReference type="EC" id="5.1.3.10" evidence="3"/>
<reference evidence="3 4" key="1">
    <citation type="journal article" date="2020" name="Sci. Rep.">
        <title>A novel cyanobacterial geosmin producer, revising GeoA distribution and dispersion patterns in Bacteria.</title>
        <authorList>
            <person name="Churro C."/>
            <person name="Semedo-Aguiar A.P."/>
            <person name="Silva A.D."/>
            <person name="Pereira-Leal J.B."/>
            <person name="Leite R.B."/>
        </authorList>
    </citation>
    <scope>NUCLEOTIDE SEQUENCE [LARGE SCALE GENOMIC DNA]</scope>
    <source>
        <strain evidence="3 4">IPMA8</strain>
    </source>
</reference>
<name>A0ABX2D395_9CYAN</name>
<dbReference type="InterPro" id="IPR001509">
    <property type="entry name" value="Epimerase_deHydtase"/>
</dbReference>
<evidence type="ECO:0000256" key="1">
    <source>
        <dbReference type="ARBA" id="ARBA00007637"/>
    </source>
</evidence>
<dbReference type="Gene3D" id="3.40.50.720">
    <property type="entry name" value="NAD(P)-binding Rossmann-like Domain"/>
    <property type="match status" value="1"/>
</dbReference>
<keyword evidence="4" id="KW-1185">Reference proteome</keyword>
<organism evidence="3 4">
    <name type="scientific">Microcoleus asticus IPMA8</name>
    <dbReference type="NCBI Taxonomy" id="2563858"/>
    <lineage>
        <taxon>Bacteria</taxon>
        <taxon>Bacillati</taxon>
        <taxon>Cyanobacteriota</taxon>
        <taxon>Cyanophyceae</taxon>
        <taxon>Oscillatoriophycideae</taxon>
        <taxon>Oscillatoriales</taxon>
        <taxon>Microcoleaceae</taxon>
        <taxon>Microcoleus</taxon>
        <taxon>Microcoleus asticus</taxon>
    </lineage>
</organism>
<keyword evidence="3" id="KW-0413">Isomerase</keyword>
<dbReference type="RefSeq" id="WP_172190953.1">
    <property type="nucleotide sequence ID" value="NZ_CAWPPK010000018.1"/>
</dbReference>
<dbReference type="SUPFAM" id="SSF51735">
    <property type="entry name" value="NAD(P)-binding Rossmann-fold domains"/>
    <property type="match status" value="1"/>
</dbReference>
<dbReference type="InterPro" id="IPR036291">
    <property type="entry name" value="NAD(P)-bd_dom_sf"/>
</dbReference>
<dbReference type="CDD" id="cd05258">
    <property type="entry name" value="CDP_TE_SDR_e"/>
    <property type="match status" value="1"/>
</dbReference>
<protein>
    <submittedName>
        <fullName evidence="3">CDP-paratose 2-epimerase</fullName>
        <ecNumber evidence="3">5.1.3.10</ecNumber>
    </submittedName>
</protein>
<comment type="caution">
    <text evidence="3">The sequence shown here is derived from an EMBL/GenBank/DDBJ whole genome shotgun (WGS) entry which is preliminary data.</text>
</comment>
<feature type="domain" description="NAD-dependent epimerase/dehydratase" evidence="2">
    <location>
        <begin position="5"/>
        <end position="278"/>
    </location>
</feature>
<dbReference type="PANTHER" id="PTHR43000">
    <property type="entry name" value="DTDP-D-GLUCOSE 4,6-DEHYDRATASE-RELATED"/>
    <property type="match status" value="1"/>
</dbReference>
<dbReference type="GO" id="GO:0047732">
    <property type="term" value="F:CDP-abequose epimerase activity"/>
    <property type="evidence" value="ECO:0007669"/>
    <property type="project" value="UniProtKB-EC"/>
</dbReference>
<accession>A0ABX2D395</accession>
<sequence>MGVAIITGSAGLIGSEACKFFAKQGLEIVGIDNNMRQFFFGADGSTNWNRQLLEKSLGTKYYHLDVDIRDYEAITNIFQRYGESIELVIHTAAQPSHDWASRAPKIDFTVNANGTLNLLEVTRLYCPKAVFIFTSTNKVYGDTPNKLPLIELEHRWEIESGHTYESGIREDMSIDQCLHSLFGASKVAADILVQEYGRYFNMNTACFRGGCLTGPNHSGAQLHGFLAYLMKCAVTGTPYTVFGYKGKQVRDNIHSADLISAFYEFYKAPRSAQVYNTGGGRYSNCSMLEAIQMCEAIAERKFNWTYAEGNRIGDHIWWISDNSKFSSHYPNWKMKYNVKQILQEIYECNRERWLKEGSDG</sequence>
<comment type="similarity">
    <text evidence="1">Belongs to the NAD(P)-dependent epimerase/dehydratase family.</text>
</comment>
<evidence type="ECO:0000259" key="2">
    <source>
        <dbReference type="Pfam" id="PF01370"/>
    </source>
</evidence>